<dbReference type="EMBL" id="JAGINX010000001">
    <property type="protein sequence ID" value="MBP2318268.1"/>
    <property type="molecule type" value="Genomic_DNA"/>
</dbReference>
<dbReference type="Gene3D" id="3.30.420.240">
    <property type="match status" value="1"/>
</dbReference>
<comment type="caution">
    <text evidence="2">The sequence shown here is derived from an EMBL/GenBank/DDBJ whole genome shotgun (WGS) entry which is preliminary data.</text>
</comment>
<protein>
    <recommendedName>
        <fullName evidence="4">Terminase large subunit gp17-like C-terminal domain-containing protein</fullName>
    </recommendedName>
</protein>
<evidence type="ECO:0008006" key="4">
    <source>
        <dbReference type="Google" id="ProtNLM"/>
    </source>
</evidence>
<sequence>MDALKSSLTASEWRRLILCEWAEGDDALTTPEDVDACIRPGAATLPARKGTEYVAALDIGTRRDLTALVVGHAETRDAGRVVVIDRVLSWKPEPGQRVDLTEVEAAARRICKGYRARLRFDRMQAEQLTGNLTRSGLRTDEYIFSAAGALRLARSLATALRDRALELPDDEETRREFITTRLVETGPGTVKLQNPPGAHDDIVTAVGMVVTDLMARPETGRGSVMVPQGRMVKRDLSALGPRAARSAAHPPRPIRQNAAAALLRGPRMQRRG</sequence>
<feature type="region of interest" description="Disordered" evidence="1">
    <location>
        <begin position="240"/>
        <end position="272"/>
    </location>
</feature>
<evidence type="ECO:0000313" key="2">
    <source>
        <dbReference type="EMBL" id="MBP2318268.1"/>
    </source>
</evidence>
<accession>A0ABS4T1I9</accession>
<reference evidence="2 3" key="1">
    <citation type="submission" date="2021-03" db="EMBL/GenBank/DDBJ databases">
        <title>Sequencing the genomes of 1000 actinobacteria strains.</title>
        <authorList>
            <person name="Klenk H.-P."/>
        </authorList>
    </citation>
    <scope>NUCLEOTIDE SEQUENCE [LARGE SCALE GENOMIC DNA]</scope>
    <source>
        <strain evidence="2 3">DSM 12544</strain>
    </source>
</reference>
<gene>
    <name evidence="2" type="ORF">JOF45_001287</name>
</gene>
<dbReference type="Proteomes" id="UP001519331">
    <property type="component" value="Unassembled WGS sequence"/>
</dbReference>
<evidence type="ECO:0000256" key="1">
    <source>
        <dbReference type="SAM" id="MobiDB-lite"/>
    </source>
</evidence>
<organism evidence="2 3">
    <name type="scientific">Nesterenkonia lacusekhoensis</name>
    <dbReference type="NCBI Taxonomy" id="150832"/>
    <lineage>
        <taxon>Bacteria</taxon>
        <taxon>Bacillati</taxon>
        <taxon>Actinomycetota</taxon>
        <taxon>Actinomycetes</taxon>
        <taxon>Micrococcales</taxon>
        <taxon>Micrococcaceae</taxon>
        <taxon>Nesterenkonia</taxon>
    </lineage>
</organism>
<dbReference type="RefSeq" id="WP_210048627.1">
    <property type="nucleotide sequence ID" value="NZ_JAGINX010000001.1"/>
</dbReference>
<evidence type="ECO:0000313" key="3">
    <source>
        <dbReference type="Proteomes" id="UP001519331"/>
    </source>
</evidence>
<keyword evidence="3" id="KW-1185">Reference proteome</keyword>
<name>A0ABS4T1I9_9MICC</name>
<proteinExistence type="predicted"/>